<sequence>PYANRWLILIAYLIGLSVGVHLLSLLTIPAMGMIYYYKKYEYSKGGAIKAFIFSMVLLGIVQGVIIPQTLSLMSSFELFFVNTIGLPFNSGTIIYFILLISVIIFGLRYTKTKNKVIWNTAILGFSVILIGYSSFAMLVVRSNANPPIDENNPEDAVGLLSYLKREQYGSWPIVYGHYFNAQLDRKEPYTDGNPIYVKDEKKGKYVIIDKRENTIPNYSSNHKTLFPRMWSNTQARHANGYKSWAGLSKNKKRIPTFSQNLSFFFKYQIGWSYLRYFMWNFVGRQNDYMNMDGNVLHGNWESGISFIDNARLGTPSSIDMPEYLANNKAKNHYYFLPLILGLIGMFFHYKKNKQDAIAVLLFFLFTGVMIIIYLNITPYQPRERDYAYVGSYYAFTIWIGMSVLAIYDFLSKKIPATANAVFSTIIALILAPTLMASENWNDHDRSGRFTAKEVAANYLNSCAKNAILFTNGDNDTFPLWYMQEVEGVRTDIKVVNLSLFNTSWYIDQMKRASYDAAPIPSSFTNSQYRTGTRDYIPIDNKKTGYVDVKKVIDFIGS</sequence>
<name>A0A382EM62_9ZZZZ</name>
<dbReference type="Pfam" id="PF11028">
    <property type="entry name" value="TMEM260-like"/>
    <property type="match status" value="1"/>
</dbReference>
<keyword evidence="1" id="KW-0472">Membrane</keyword>
<protein>
    <recommendedName>
        <fullName evidence="3">DUF2723 domain-containing protein</fullName>
    </recommendedName>
</protein>
<feature type="non-terminal residue" evidence="2">
    <location>
        <position position="557"/>
    </location>
</feature>
<reference evidence="2" key="1">
    <citation type="submission" date="2018-05" db="EMBL/GenBank/DDBJ databases">
        <authorList>
            <person name="Lanie J.A."/>
            <person name="Ng W.-L."/>
            <person name="Kazmierczak K.M."/>
            <person name="Andrzejewski T.M."/>
            <person name="Davidsen T.M."/>
            <person name="Wayne K.J."/>
            <person name="Tettelin H."/>
            <person name="Glass J.I."/>
            <person name="Rusch D."/>
            <person name="Podicherti R."/>
            <person name="Tsui H.-C.T."/>
            <person name="Winkler M.E."/>
        </authorList>
    </citation>
    <scope>NUCLEOTIDE SEQUENCE</scope>
</reference>
<feature type="transmembrane region" description="Helical" evidence="1">
    <location>
        <begin position="6"/>
        <end position="35"/>
    </location>
</feature>
<keyword evidence="1" id="KW-1133">Transmembrane helix</keyword>
<feature type="transmembrane region" description="Helical" evidence="1">
    <location>
        <begin position="116"/>
        <end position="140"/>
    </location>
</feature>
<evidence type="ECO:0008006" key="3">
    <source>
        <dbReference type="Google" id="ProtNLM"/>
    </source>
</evidence>
<proteinExistence type="predicted"/>
<dbReference type="PANTHER" id="PTHR16214">
    <property type="entry name" value="TRANSMEMBRANE PROTEIN 260"/>
    <property type="match status" value="1"/>
</dbReference>
<feature type="transmembrane region" description="Helical" evidence="1">
    <location>
        <begin position="332"/>
        <end position="349"/>
    </location>
</feature>
<dbReference type="PANTHER" id="PTHR16214:SF3">
    <property type="entry name" value="TRANSMEMBRANE PROTEIN 260"/>
    <property type="match status" value="1"/>
</dbReference>
<feature type="transmembrane region" description="Helical" evidence="1">
    <location>
        <begin position="386"/>
        <end position="407"/>
    </location>
</feature>
<organism evidence="2">
    <name type="scientific">marine metagenome</name>
    <dbReference type="NCBI Taxonomy" id="408172"/>
    <lineage>
        <taxon>unclassified sequences</taxon>
        <taxon>metagenomes</taxon>
        <taxon>ecological metagenomes</taxon>
    </lineage>
</organism>
<dbReference type="InterPro" id="IPR052724">
    <property type="entry name" value="GT117_domain-containing"/>
</dbReference>
<dbReference type="AlphaFoldDB" id="A0A382EM62"/>
<accession>A0A382EM62</accession>
<feature type="non-terminal residue" evidence="2">
    <location>
        <position position="1"/>
    </location>
</feature>
<feature type="transmembrane region" description="Helical" evidence="1">
    <location>
        <begin position="47"/>
        <end position="66"/>
    </location>
</feature>
<keyword evidence="1" id="KW-0812">Transmembrane</keyword>
<gene>
    <name evidence="2" type="ORF">METZ01_LOCUS203837</name>
</gene>
<dbReference type="EMBL" id="UINC01044901">
    <property type="protein sequence ID" value="SVB50983.1"/>
    <property type="molecule type" value="Genomic_DNA"/>
</dbReference>
<evidence type="ECO:0000313" key="2">
    <source>
        <dbReference type="EMBL" id="SVB50983.1"/>
    </source>
</evidence>
<dbReference type="InterPro" id="IPR021280">
    <property type="entry name" value="TMEM260-like"/>
</dbReference>
<feature type="transmembrane region" description="Helical" evidence="1">
    <location>
        <begin position="356"/>
        <end position="374"/>
    </location>
</feature>
<feature type="transmembrane region" description="Helical" evidence="1">
    <location>
        <begin position="86"/>
        <end position="109"/>
    </location>
</feature>
<feature type="transmembrane region" description="Helical" evidence="1">
    <location>
        <begin position="414"/>
        <end position="435"/>
    </location>
</feature>
<evidence type="ECO:0000256" key="1">
    <source>
        <dbReference type="SAM" id="Phobius"/>
    </source>
</evidence>